<proteinExistence type="predicted"/>
<accession>A0A0U0W431</accession>
<dbReference type="PANTHER" id="PTHR48081">
    <property type="entry name" value="AB HYDROLASE SUPERFAMILY PROTEIN C4A8.06C"/>
    <property type="match status" value="1"/>
</dbReference>
<keyword evidence="1 3" id="KW-0378">Hydrolase</keyword>
<reference evidence="3 4" key="1">
    <citation type="submission" date="2015-03" db="EMBL/GenBank/DDBJ databases">
        <authorList>
            <person name="Murphy D."/>
        </authorList>
    </citation>
    <scope>NUCLEOTIDE SEQUENCE [LARGE SCALE GENOMIC DNA]</scope>
    <source>
        <strain evidence="3 4">DSM 44277</strain>
    </source>
</reference>
<dbReference type="Pfam" id="PF07859">
    <property type="entry name" value="Abhydrolase_3"/>
    <property type="match status" value="1"/>
</dbReference>
<dbReference type="EMBL" id="CSTD01000001">
    <property type="protein sequence ID" value="CPR06869.1"/>
    <property type="molecule type" value="Genomic_DNA"/>
</dbReference>
<sequence length="319" mass="33698">MEDAIDGAVRAMLRELNAGFPHVETMTASESRAAVAARRLPTPNVDDVGGTVDASVPGPGGGIAVRIYHPHGDDARNRPAIVFCHGGGFVFCDIESHDGFCRALARGSRAVVVSVGYRLAPEHPAPAAALDSFAAFCWVIDHAAELGVDPGRTAVAGDSAGGNLAAVTAILCRERGVRAPVAQVLLYPVIDPSFDTESYHRYADGYFNTRAAMQWYWGQYLGGATLVEPWYLVAPARAESHAGLPPAVVVTAGLDPLHSEGCDYARRLRAAGVGVVHRDFPGLFHGFMTVPPLAAAGSALGLVLRDLRPLLHPAERPRA</sequence>
<dbReference type="Proteomes" id="UP000198875">
    <property type="component" value="Unassembled WGS sequence"/>
</dbReference>
<dbReference type="GO" id="GO:0016787">
    <property type="term" value="F:hydrolase activity"/>
    <property type="evidence" value="ECO:0007669"/>
    <property type="project" value="UniProtKB-KW"/>
</dbReference>
<dbReference type="InterPro" id="IPR029058">
    <property type="entry name" value="AB_hydrolase_fold"/>
</dbReference>
<evidence type="ECO:0000313" key="4">
    <source>
        <dbReference type="Proteomes" id="UP000198875"/>
    </source>
</evidence>
<dbReference type="AlphaFoldDB" id="A0A0U0W431"/>
<evidence type="ECO:0000259" key="2">
    <source>
        <dbReference type="Pfam" id="PF07859"/>
    </source>
</evidence>
<protein>
    <submittedName>
        <fullName evidence="3">Alpha/beta hydrolase domain-containing protein</fullName>
    </submittedName>
</protein>
<dbReference type="PANTHER" id="PTHR48081:SF8">
    <property type="entry name" value="ALPHA_BETA HYDROLASE FOLD-3 DOMAIN-CONTAINING PROTEIN-RELATED"/>
    <property type="match status" value="1"/>
</dbReference>
<dbReference type="OrthoDB" id="3181909at2"/>
<feature type="domain" description="Alpha/beta hydrolase fold-3" evidence="2">
    <location>
        <begin position="81"/>
        <end position="288"/>
    </location>
</feature>
<name>A0A0U0W431_MYCBE</name>
<dbReference type="SUPFAM" id="SSF53474">
    <property type="entry name" value="alpha/beta-Hydrolases"/>
    <property type="match status" value="1"/>
</dbReference>
<dbReference type="InterPro" id="IPR050300">
    <property type="entry name" value="GDXG_lipolytic_enzyme"/>
</dbReference>
<evidence type="ECO:0000256" key="1">
    <source>
        <dbReference type="ARBA" id="ARBA00022801"/>
    </source>
</evidence>
<gene>
    <name evidence="3" type="ORF">BN971_00873</name>
</gene>
<dbReference type="Gene3D" id="3.40.50.1820">
    <property type="entry name" value="alpha/beta hydrolase"/>
    <property type="match status" value="1"/>
</dbReference>
<dbReference type="InterPro" id="IPR013094">
    <property type="entry name" value="AB_hydrolase_3"/>
</dbReference>
<organism evidence="3 4">
    <name type="scientific">Mycobacterium bohemicum DSM 44277</name>
    <dbReference type="NCBI Taxonomy" id="1236609"/>
    <lineage>
        <taxon>Bacteria</taxon>
        <taxon>Bacillati</taxon>
        <taxon>Actinomycetota</taxon>
        <taxon>Actinomycetes</taxon>
        <taxon>Mycobacteriales</taxon>
        <taxon>Mycobacteriaceae</taxon>
        <taxon>Mycobacterium</taxon>
    </lineage>
</organism>
<evidence type="ECO:0000313" key="3">
    <source>
        <dbReference type="EMBL" id="CPR06869.1"/>
    </source>
</evidence>